<dbReference type="GO" id="GO:0016051">
    <property type="term" value="P:carbohydrate biosynthetic process"/>
    <property type="evidence" value="ECO:0007669"/>
    <property type="project" value="InterPro"/>
</dbReference>
<evidence type="ECO:0000256" key="5">
    <source>
        <dbReference type="ARBA" id="ARBA00066534"/>
    </source>
</evidence>
<keyword evidence="10" id="KW-1185">Reference proteome</keyword>
<protein>
    <recommendedName>
        <fullName evidence="6">N-acetylneuraminate-9-phosphate synthase</fullName>
        <ecNumber evidence="5">2.5.1.57</ecNumber>
    </recommendedName>
    <alternativeName>
        <fullName evidence="7">Sialic acid synthase</fullName>
    </alternativeName>
</protein>
<dbReference type="EC" id="2.5.1.57" evidence="5"/>
<dbReference type="FunFam" id="3.20.20.70:FF:000144">
    <property type="entry name" value="sialic acid synthase"/>
    <property type="match status" value="1"/>
</dbReference>
<feature type="domain" description="Pyruvate carboxyltransferase" evidence="8">
    <location>
        <begin position="28"/>
        <end position="295"/>
    </location>
</feature>
<evidence type="ECO:0000313" key="10">
    <source>
        <dbReference type="Proteomes" id="UP000691718"/>
    </source>
</evidence>
<evidence type="ECO:0000256" key="2">
    <source>
        <dbReference type="ARBA" id="ARBA00022723"/>
    </source>
</evidence>
<reference evidence="9" key="1">
    <citation type="submission" date="2021-04" db="EMBL/GenBank/DDBJ databases">
        <authorList>
            <person name="Tunstrom K."/>
        </authorList>
    </citation>
    <scope>NUCLEOTIDE SEQUENCE</scope>
</reference>
<gene>
    <name evidence="9" type="ORF">PAPOLLO_LOCUS9867</name>
</gene>
<dbReference type="InterPro" id="IPR013132">
    <property type="entry name" value="PseI/NeuA/B-like_N"/>
</dbReference>
<dbReference type="Pfam" id="PF03102">
    <property type="entry name" value="NeuB"/>
    <property type="match status" value="2"/>
</dbReference>
<dbReference type="GO" id="GO:0046872">
    <property type="term" value="F:metal ion binding"/>
    <property type="evidence" value="ECO:0007669"/>
    <property type="project" value="UniProtKB-KW"/>
</dbReference>
<keyword evidence="1" id="KW-0808">Transferase</keyword>
<dbReference type="NCBIfam" id="NF004283">
    <property type="entry name" value="PRK05692.1"/>
    <property type="match status" value="1"/>
</dbReference>
<dbReference type="GO" id="GO:1901137">
    <property type="term" value="P:carbohydrate derivative biosynthetic process"/>
    <property type="evidence" value="ECO:0007669"/>
    <property type="project" value="UniProtKB-ARBA"/>
</dbReference>
<evidence type="ECO:0000259" key="8">
    <source>
        <dbReference type="PROSITE" id="PS50991"/>
    </source>
</evidence>
<dbReference type="InterPro" id="IPR051690">
    <property type="entry name" value="PseI-like"/>
</dbReference>
<name>A0A8S3WW08_PARAO</name>
<organism evidence="9 10">
    <name type="scientific">Parnassius apollo</name>
    <name type="common">Apollo butterfly</name>
    <name type="synonym">Papilio apollo</name>
    <dbReference type="NCBI Taxonomy" id="110799"/>
    <lineage>
        <taxon>Eukaryota</taxon>
        <taxon>Metazoa</taxon>
        <taxon>Ecdysozoa</taxon>
        <taxon>Arthropoda</taxon>
        <taxon>Hexapoda</taxon>
        <taxon>Insecta</taxon>
        <taxon>Pterygota</taxon>
        <taxon>Neoptera</taxon>
        <taxon>Endopterygota</taxon>
        <taxon>Lepidoptera</taxon>
        <taxon>Glossata</taxon>
        <taxon>Ditrysia</taxon>
        <taxon>Papilionoidea</taxon>
        <taxon>Papilionidae</taxon>
        <taxon>Parnassiinae</taxon>
        <taxon>Parnassini</taxon>
        <taxon>Parnassius</taxon>
        <taxon>Parnassius</taxon>
    </lineage>
</organism>
<evidence type="ECO:0000313" key="9">
    <source>
        <dbReference type="EMBL" id="CAG4979223.1"/>
    </source>
</evidence>
<evidence type="ECO:0000256" key="3">
    <source>
        <dbReference type="ARBA" id="ARBA00023239"/>
    </source>
</evidence>
<comment type="caution">
    <text evidence="9">The sequence shown here is derived from an EMBL/GenBank/DDBJ whole genome shotgun (WGS) entry which is preliminary data.</text>
</comment>
<keyword evidence="3" id="KW-0456">Lyase</keyword>
<comment type="catalytic activity">
    <reaction evidence="4">
        <text>aldehydo-N-acetyl-D-mannosamine 6-phosphate + phosphoenolpyruvate + H2O = N-acetylneuraminate 9-phosphate + phosphate</text>
        <dbReference type="Rhea" id="RHEA:80835"/>
        <dbReference type="ChEBI" id="CHEBI:15377"/>
        <dbReference type="ChEBI" id="CHEBI:43474"/>
        <dbReference type="ChEBI" id="CHEBI:58557"/>
        <dbReference type="ChEBI" id="CHEBI:58702"/>
        <dbReference type="ChEBI" id="CHEBI:231734"/>
        <dbReference type="EC" id="2.5.1.57"/>
    </reaction>
    <physiologicalReaction direction="left-to-right" evidence="4">
        <dbReference type="Rhea" id="RHEA:80836"/>
    </physiologicalReaction>
</comment>
<dbReference type="InterPro" id="IPR000891">
    <property type="entry name" value="PYR_CT"/>
</dbReference>
<keyword evidence="2" id="KW-0479">Metal-binding</keyword>
<dbReference type="CDD" id="cd11615">
    <property type="entry name" value="SAF_NeuB_like"/>
    <property type="match status" value="1"/>
</dbReference>
<evidence type="ECO:0000256" key="6">
    <source>
        <dbReference type="ARBA" id="ARBA00067780"/>
    </source>
</evidence>
<evidence type="ECO:0000256" key="7">
    <source>
        <dbReference type="ARBA" id="ARBA00083845"/>
    </source>
</evidence>
<dbReference type="FunFam" id="3.20.20.70:FF:000201">
    <property type="entry name" value="Hydroxymethylglutaryl-CoA lyase"/>
    <property type="match status" value="1"/>
</dbReference>
<dbReference type="PANTHER" id="PTHR42966">
    <property type="entry name" value="N-ACETYLNEURAMINATE SYNTHASE"/>
    <property type="match status" value="1"/>
</dbReference>
<dbReference type="OrthoDB" id="1905920at2759"/>
<dbReference type="GO" id="GO:0016829">
    <property type="term" value="F:lyase activity"/>
    <property type="evidence" value="ECO:0007669"/>
    <property type="project" value="UniProtKB-KW"/>
</dbReference>
<dbReference type="GO" id="GO:0047444">
    <property type="term" value="F:N-acylneuraminate-9-phosphate synthase activity"/>
    <property type="evidence" value="ECO:0007669"/>
    <property type="project" value="UniProtKB-EC"/>
</dbReference>
<evidence type="ECO:0000256" key="4">
    <source>
        <dbReference type="ARBA" id="ARBA00050599"/>
    </source>
</evidence>
<proteinExistence type="predicted"/>
<dbReference type="Pfam" id="PF00682">
    <property type="entry name" value="HMGL-like"/>
    <property type="match status" value="1"/>
</dbReference>
<accession>A0A8S3WW08</accession>
<dbReference type="PANTHER" id="PTHR42966:SF1">
    <property type="entry name" value="SIALIC ACID SYNTHASE"/>
    <property type="match status" value="1"/>
</dbReference>
<sequence>MCLLRRIVKIKVQNVYNLARTLSTLPEIRIYEVGPRDGLQNESKFVPTNIKIELIHKLAAAGIRNIESASFVSPKWVKQMSDGMEVMNNIIRTPGVNYPVLIPNLKGYETAIKCNIEEIAIFPAGSEGFSQKNLNCSVEEGLKRFKEVAVQALKDGLRVRGYISCVVGCPYDGPVNPKSIAKITEELLEIGCYEVSLGDTIGVGTAGSVQRLLREVLMVAKPENLALHFHDTYGQGLSNLLAGLEFGIKTVDSSISGLGGCPYARGATGNLATEDLVYFLYGLGVNTNIDLVKLIEAGHIFDPYKIAKMNAVIKTEKLNIGGSYPCFVIAEIGQNHQGDIEIAKKLIRAAKESGADCVKFQKSCLKEKFTKKCLDRCYDNRNSWGKTYGEHKRHLEFSEAQYEALFKYAKDIDVLFTASAMDMISFEFLLNLGVPFIKIGSGDSNNLVYIKYAASKGIPLVVSTGMVDKSTVNRIYDIISAQHKQFCLLHCVSAYPTPYEDCNLMVLQDYGNSFDVCVGYSGHELGTAVAVAAVALGAKVIEKHITLDKTMKGTDHQCSLTPDELKQLVRDVRIVEASLGSSIQMVLPSPVKMVEVKITEDIKVGGSNPCFIIAEVGQNHQGDIEIAKKLIKAAKDSGASCVKFQKTCLKEKFTKKYLERPYDNPNSWGKTYGDHKKHLEFTEAQYRELFKYAQEVGILFTASAMDMVSFDFLVNIKVPFIKIGSGDSNNLLFLKYAASKKVPLIISTGMVDKNAVKTIYDIISAQHKQFCLLHCISAYPVPFEDCNLAVLQDYMKSFDVPVGYSGQEVGTAVALGAVALGAKILEKHITLDKSMKGTDHVCSLTPSEFQQLVRDVRVIEAALGTPIKKVVTSEIPCIDKLQKSLVMGSTKNKGEILYPGDVKIKVAEPKGLNALHFDEVIYKTLVYDKKEDEPLYEGDFC</sequence>
<dbReference type="PROSITE" id="PS50991">
    <property type="entry name" value="PYR_CT"/>
    <property type="match status" value="1"/>
</dbReference>
<dbReference type="EMBL" id="CAJQZP010000693">
    <property type="protein sequence ID" value="CAG4979223.1"/>
    <property type="molecule type" value="Genomic_DNA"/>
</dbReference>
<dbReference type="AlphaFoldDB" id="A0A8S3WW08"/>
<dbReference type="InterPro" id="IPR057736">
    <property type="entry name" value="SAF_PseI/NeuA/NeuB"/>
</dbReference>
<dbReference type="Proteomes" id="UP000691718">
    <property type="component" value="Unassembled WGS sequence"/>
</dbReference>
<dbReference type="GO" id="GO:0006054">
    <property type="term" value="P:N-acetylneuraminate metabolic process"/>
    <property type="evidence" value="ECO:0007669"/>
    <property type="project" value="UniProtKB-ARBA"/>
</dbReference>
<evidence type="ECO:0000256" key="1">
    <source>
        <dbReference type="ARBA" id="ARBA00022679"/>
    </source>
</evidence>
<dbReference type="CDD" id="cd07938">
    <property type="entry name" value="DRE_TIM_HMGL"/>
    <property type="match status" value="1"/>
</dbReference>